<keyword evidence="5" id="KW-1185">Reference proteome</keyword>
<evidence type="ECO:0000256" key="2">
    <source>
        <dbReference type="SAM" id="SignalP"/>
    </source>
</evidence>
<evidence type="ECO:0000259" key="3">
    <source>
        <dbReference type="Pfam" id="PF13827"/>
    </source>
</evidence>
<dbReference type="InterPro" id="IPR025240">
    <property type="entry name" value="DUF4189"/>
</dbReference>
<feature type="domain" description="DUF4189" evidence="3">
    <location>
        <begin position="187"/>
        <end position="296"/>
    </location>
</feature>
<evidence type="ECO:0000313" key="4">
    <source>
        <dbReference type="EMBL" id="MBP0444424.1"/>
    </source>
</evidence>
<feature type="signal peptide" evidence="2">
    <location>
        <begin position="1"/>
        <end position="26"/>
    </location>
</feature>
<feature type="chain" id="PRO_5045638661" evidence="2">
    <location>
        <begin position="27"/>
        <end position="298"/>
    </location>
</feature>
<reference evidence="4 5" key="1">
    <citation type="submission" date="2021-03" db="EMBL/GenBank/DDBJ databases">
        <authorList>
            <person name="So Y."/>
        </authorList>
    </citation>
    <scope>NUCLEOTIDE SEQUENCE [LARGE SCALE GENOMIC DNA]</scope>
    <source>
        <strain evidence="4 5">SSH11</strain>
    </source>
</reference>
<sequence length="298" mass="29921">MRRPPVRQGLGLVLLAGLLAPAGALAQADSQMCRIECAALFAERAQNTATVQSCLVRCAARTAALGKANVTGTMAMPTPQTPWTALPDSRRQAPAARPQEARRQAARTPQREAAARQGRPAPERGAVASAQPPAPAPAPAVPPAPNAPSSLFGSLIAAQAAMPGAAAASPPAAAAAQPSRGGFGAIYVAAAPSRAYGLSVGVADRGSAHRSAESSCHGGVGNACRLAADFSARCAAVAHALRSNGAVVMTAHPSTYTVMAATIGTGATREDAEREARAACAQRGRGLVCQVTEARCAG</sequence>
<evidence type="ECO:0000313" key="5">
    <source>
        <dbReference type="Proteomes" id="UP000681594"/>
    </source>
</evidence>
<feature type="compositionally biased region" description="Pro residues" evidence="1">
    <location>
        <begin position="132"/>
        <end position="145"/>
    </location>
</feature>
<keyword evidence="2" id="KW-0732">Signal</keyword>
<gene>
    <name evidence="4" type="ORF">J8J14_06490</name>
</gene>
<comment type="caution">
    <text evidence="4">The sequence shown here is derived from an EMBL/GenBank/DDBJ whole genome shotgun (WGS) entry which is preliminary data.</text>
</comment>
<proteinExistence type="predicted"/>
<protein>
    <submittedName>
        <fullName evidence="4">DUF4189 domain-containing protein</fullName>
    </submittedName>
</protein>
<feature type="compositionally biased region" description="Basic and acidic residues" evidence="1">
    <location>
        <begin position="99"/>
        <end position="114"/>
    </location>
</feature>
<dbReference type="Proteomes" id="UP000681594">
    <property type="component" value="Unassembled WGS sequence"/>
</dbReference>
<accession>A0ABS4ABQ3</accession>
<evidence type="ECO:0000256" key="1">
    <source>
        <dbReference type="SAM" id="MobiDB-lite"/>
    </source>
</evidence>
<name>A0ABS4ABQ3_9PROT</name>
<dbReference type="EMBL" id="JAGIZB010000005">
    <property type="protein sequence ID" value="MBP0444424.1"/>
    <property type="molecule type" value="Genomic_DNA"/>
</dbReference>
<organism evidence="4 5">
    <name type="scientific">Pararoseomonas baculiformis</name>
    <dbReference type="NCBI Taxonomy" id="2820812"/>
    <lineage>
        <taxon>Bacteria</taxon>
        <taxon>Pseudomonadati</taxon>
        <taxon>Pseudomonadota</taxon>
        <taxon>Alphaproteobacteria</taxon>
        <taxon>Acetobacterales</taxon>
        <taxon>Acetobacteraceae</taxon>
        <taxon>Pararoseomonas</taxon>
    </lineage>
</organism>
<dbReference type="Pfam" id="PF13827">
    <property type="entry name" value="DUF4189"/>
    <property type="match status" value="1"/>
</dbReference>
<feature type="region of interest" description="Disordered" evidence="1">
    <location>
        <begin position="71"/>
        <end position="145"/>
    </location>
</feature>